<protein>
    <recommendedName>
        <fullName evidence="3">Type II toxin-antitoxin system RelE/ParE family toxin</fullName>
    </recommendedName>
</protein>
<evidence type="ECO:0000313" key="2">
    <source>
        <dbReference type="Proteomes" id="UP000748752"/>
    </source>
</evidence>
<accession>A0ABS1CNU2</accession>
<proteinExistence type="predicted"/>
<name>A0ABS1CNU2_9GAMM</name>
<dbReference type="InterPro" id="IPR035093">
    <property type="entry name" value="RelE/ParE_toxin_dom_sf"/>
</dbReference>
<dbReference type="Proteomes" id="UP000748752">
    <property type="component" value="Unassembled WGS sequence"/>
</dbReference>
<keyword evidence="2" id="KW-1185">Reference proteome</keyword>
<evidence type="ECO:0008006" key="3">
    <source>
        <dbReference type="Google" id="ProtNLM"/>
    </source>
</evidence>
<sequence>MYEIEDQQLVVLVVDVGHRREIYRR</sequence>
<comment type="caution">
    <text evidence="1">The sequence shown here is derived from an EMBL/GenBank/DDBJ whole genome shotgun (WGS) entry which is preliminary data.</text>
</comment>
<dbReference type="Gene3D" id="3.30.2310.20">
    <property type="entry name" value="RelE-like"/>
    <property type="match status" value="1"/>
</dbReference>
<dbReference type="EMBL" id="NRRV01000090">
    <property type="protein sequence ID" value="MBK1633503.1"/>
    <property type="molecule type" value="Genomic_DNA"/>
</dbReference>
<dbReference type="RefSeq" id="WP_306341780.1">
    <property type="nucleotide sequence ID" value="NZ_NRRV01000090.1"/>
</dbReference>
<gene>
    <name evidence="1" type="ORF">CKO31_22700</name>
</gene>
<reference evidence="1 2" key="1">
    <citation type="journal article" date="2020" name="Microorganisms">
        <title>Osmotic Adaptation and Compatible Solute Biosynthesis of Phototrophic Bacteria as Revealed from Genome Analyses.</title>
        <authorList>
            <person name="Imhoff J.F."/>
            <person name="Rahn T."/>
            <person name="Kunzel S."/>
            <person name="Keller A."/>
            <person name="Neulinger S.C."/>
        </authorList>
    </citation>
    <scope>NUCLEOTIDE SEQUENCE [LARGE SCALE GENOMIC DNA]</scope>
    <source>
        <strain evidence="1 2">DSM 6210</strain>
    </source>
</reference>
<evidence type="ECO:0000313" key="1">
    <source>
        <dbReference type="EMBL" id="MBK1633503.1"/>
    </source>
</evidence>
<organism evidence="1 2">
    <name type="scientific">Thiohalocapsa halophila</name>
    <dbReference type="NCBI Taxonomy" id="69359"/>
    <lineage>
        <taxon>Bacteria</taxon>
        <taxon>Pseudomonadati</taxon>
        <taxon>Pseudomonadota</taxon>
        <taxon>Gammaproteobacteria</taxon>
        <taxon>Chromatiales</taxon>
        <taxon>Chromatiaceae</taxon>
        <taxon>Thiohalocapsa</taxon>
    </lineage>
</organism>